<dbReference type="Pfam" id="PF00990">
    <property type="entry name" value="GGDEF"/>
    <property type="match status" value="1"/>
</dbReference>
<dbReference type="EMBL" id="CACRSQ010000003">
    <property type="protein sequence ID" value="VYS93512.1"/>
    <property type="molecule type" value="Genomic_DNA"/>
</dbReference>
<accession>A0A6N2SKC5</accession>
<name>A0A6N2SKC5_9FIRM</name>
<dbReference type="CDD" id="cd01949">
    <property type="entry name" value="GGDEF"/>
    <property type="match status" value="1"/>
</dbReference>
<sequence>MKWNIAAEAISFVMLGIIWVYSRKGSHLPTLKNRIFQGCLLVTAGAILTNILSTIMIYRLDEFPMWMTWSVTMVYYVLTPLMGFAYFLYTVSIVYTERKELRKVIGFGVMPALVYGVLVLINPLTKNLFDISLVQGYVRGPWIVSTYLIFYAYCAASIVVTVLNKKRIDRNIYHILAAFPILAVLVILVQQMYPNVILSGSAATCALLIIYLHLQNKQISMDYLTNVPNRKELLNMLGLMIKKSPEKQFVLVVVSLRDFRQVNNTCGQQKGDEFLKNVCDFLYEIGPKNHVYRFSGDEFALLFTHSDETEIKKCITDIRQRMEKPWQIGDYRFLLSVVMGIIWHSGDGETLEEVINAVEYAVFRAKSGKSGEICYCDKEMLDGLERRRKVIMILKEKIADCSFEMYYQPIYSVADGEFCYAESLMRIPESPIGPIYPSEFIPIAEETGLIIDITYIMLDKVCRFISRLLERGIPIQAIHVNFSAVQFSQNDLMEKVLEIIRRNHTPMSAIKIEFTESTLAENTQVVSKFAVEMEKHGIKMGLDDFGTGYSNIATVINIPFGTVKLDKSLVWGSVENKKSALTVKNLSRTFQELGMTVIAEGVETEEQSRLIANFGIDQIQGFYYAKPMPEDQLEMFMIKHWTPAD</sequence>
<dbReference type="Gene3D" id="3.20.20.450">
    <property type="entry name" value="EAL domain"/>
    <property type="match status" value="1"/>
</dbReference>
<dbReference type="RefSeq" id="WP_006566612.1">
    <property type="nucleotide sequence ID" value="NZ_CACRSQ010000003.1"/>
</dbReference>
<reference evidence="1" key="1">
    <citation type="submission" date="2019-11" db="EMBL/GenBank/DDBJ databases">
        <authorList>
            <person name="Feng L."/>
        </authorList>
    </citation>
    <scope>NUCLEOTIDE SEQUENCE</scope>
    <source>
        <strain evidence="1">AcaccaeLFYP115</strain>
    </source>
</reference>
<dbReference type="InterPro" id="IPR000160">
    <property type="entry name" value="GGDEF_dom"/>
</dbReference>
<dbReference type="GO" id="GO:0071111">
    <property type="term" value="F:cyclic-guanylate-specific phosphodiesterase activity"/>
    <property type="evidence" value="ECO:0007669"/>
    <property type="project" value="UniProtKB-EC"/>
</dbReference>
<dbReference type="PROSITE" id="PS50887">
    <property type="entry name" value="GGDEF"/>
    <property type="match status" value="1"/>
</dbReference>
<proteinExistence type="predicted"/>
<organism evidence="1">
    <name type="scientific">Anaerostipes caccae</name>
    <dbReference type="NCBI Taxonomy" id="105841"/>
    <lineage>
        <taxon>Bacteria</taxon>
        <taxon>Bacillati</taxon>
        <taxon>Bacillota</taxon>
        <taxon>Clostridia</taxon>
        <taxon>Lachnospirales</taxon>
        <taxon>Lachnospiraceae</taxon>
        <taxon>Anaerostipes</taxon>
    </lineage>
</organism>
<dbReference type="PANTHER" id="PTHR33121">
    <property type="entry name" value="CYCLIC DI-GMP PHOSPHODIESTERASE PDEF"/>
    <property type="match status" value="1"/>
</dbReference>
<dbReference type="SMART" id="SM00052">
    <property type="entry name" value="EAL"/>
    <property type="match status" value="1"/>
</dbReference>
<dbReference type="InterPro" id="IPR001633">
    <property type="entry name" value="EAL_dom"/>
</dbReference>
<dbReference type="NCBIfam" id="TIGR00254">
    <property type="entry name" value="GGDEF"/>
    <property type="match status" value="1"/>
</dbReference>
<dbReference type="SUPFAM" id="SSF141868">
    <property type="entry name" value="EAL domain-like"/>
    <property type="match status" value="1"/>
</dbReference>
<dbReference type="SUPFAM" id="SSF55073">
    <property type="entry name" value="Nucleotide cyclase"/>
    <property type="match status" value="1"/>
</dbReference>
<dbReference type="Gene3D" id="3.30.70.270">
    <property type="match status" value="1"/>
</dbReference>
<dbReference type="InterPro" id="IPR029787">
    <property type="entry name" value="Nucleotide_cyclase"/>
</dbReference>
<keyword evidence="1" id="KW-0378">Hydrolase</keyword>
<dbReference type="Pfam" id="PF00563">
    <property type="entry name" value="EAL"/>
    <property type="match status" value="1"/>
</dbReference>
<dbReference type="AlphaFoldDB" id="A0A6N2SKC5"/>
<evidence type="ECO:0000313" key="1">
    <source>
        <dbReference type="EMBL" id="VYS93512.1"/>
    </source>
</evidence>
<dbReference type="InterPro" id="IPR050706">
    <property type="entry name" value="Cyclic-di-GMP_PDE-like"/>
</dbReference>
<dbReference type="InterPro" id="IPR043128">
    <property type="entry name" value="Rev_trsase/Diguanyl_cyclase"/>
</dbReference>
<dbReference type="CDD" id="cd01948">
    <property type="entry name" value="EAL"/>
    <property type="match status" value="1"/>
</dbReference>
<dbReference type="SMART" id="SM00267">
    <property type="entry name" value="GGDEF"/>
    <property type="match status" value="1"/>
</dbReference>
<gene>
    <name evidence="1" type="primary">dosP_1</name>
    <name evidence="1" type="ORF">ACLFYP115_00993</name>
</gene>
<dbReference type="PROSITE" id="PS50883">
    <property type="entry name" value="EAL"/>
    <property type="match status" value="1"/>
</dbReference>
<protein>
    <submittedName>
        <fullName evidence="1">Oxygen sensor protein DosP</fullName>
        <ecNumber evidence="1">3.1.4.52</ecNumber>
    </submittedName>
</protein>
<dbReference type="PANTHER" id="PTHR33121:SF71">
    <property type="entry name" value="OXYGEN SENSOR PROTEIN DOSP"/>
    <property type="match status" value="1"/>
</dbReference>
<dbReference type="InterPro" id="IPR035919">
    <property type="entry name" value="EAL_sf"/>
</dbReference>
<dbReference type="EC" id="3.1.4.52" evidence="1"/>